<dbReference type="Proteomes" id="UP000175706">
    <property type="component" value="Unassembled WGS sequence"/>
</dbReference>
<dbReference type="EMBL" id="LXLT01000128">
    <property type="protein sequence ID" value="OFD69836.1"/>
    <property type="molecule type" value="Genomic_DNA"/>
</dbReference>
<dbReference type="AlphaFoldDB" id="A0A1E8AXZ2"/>
<sequence length="259" mass="30898">MKKLSEAYEGIKFFTRDEEENKYFGVAEKNIEKEINLVGLVTIGKGEEFSPDEWSTNDEDFYVDEETFGEYEYVLTESDVKDIIMAYEKELEAIDVESYFDFMQLEELPLEIHEGVLMMLKEKNSKDHLSNFFEEVYNFYDGRNYRKISLQDGNGYYEADLDYNVSEPIEDGYGSGYFKYFFTDTATILKEEVEYNTYEGHVDSFFTIVSIVEEEDREEIIKDLHNLVENDEGIDEETKEFYMKEWVKVWKKFRLKELF</sequence>
<organism evidence="1 2">
    <name type="scientific">Bacillus mycoides</name>
    <dbReference type="NCBI Taxonomy" id="1405"/>
    <lineage>
        <taxon>Bacteria</taxon>
        <taxon>Bacillati</taxon>
        <taxon>Bacillota</taxon>
        <taxon>Bacilli</taxon>
        <taxon>Bacillales</taxon>
        <taxon>Bacillaceae</taxon>
        <taxon>Bacillus</taxon>
        <taxon>Bacillus cereus group</taxon>
    </lineage>
</organism>
<accession>A0A1E8AXZ2</accession>
<gene>
    <name evidence="1" type="ORF">BWGOE8_59110</name>
</gene>
<protein>
    <submittedName>
        <fullName evidence="1">Uncharacterized protein</fullName>
    </submittedName>
</protein>
<evidence type="ECO:0000313" key="2">
    <source>
        <dbReference type="Proteomes" id="UP000175706"/>
    </source>
</evidence>
<dbReference type="RefSeq" id="WP_070145897.1">
    <property type="nucleotide sequence ID" value="NZ_LXLT01000128.1"/>
</dbReference>
<comment type="caution">
    <text evidence="1">The sequence shown here is derived from an EMBL/GenBank/DDBJ whole genome shotgun (WGS) entry which is preliminary data.</text>
</comment>
<dbReference type="PATRIC" id="fig|86662.25.peg.6112"/>
<proteinExistence type="predicted"/>
<evidence type="ECO:0000313" key="1">
    <source>
        <dbReference type="EMBL" id="OFD69836.1"/>
    </source>
</evidence>
<name>A0A1E8AXZ2_BACMY</name>
<reference evidence="1 2" key="1">
    <citation type="submission" date="2016-05" db="EMBL/GenBank/DDBJ databases">
        <title>Bacillus thuringiensis and Bacillus weihenstephanensis as novel biocontrol agents of wilt causing Verticillium species.</title>
        <authorList>
            <person name="Hollensteiner J."/>
            <person name="Wemheuer F."/>
            <person name="Harting R."/>
            <person name="Kolarzyk A."/>
            <person name="Diaz-Valerio S."/>
            <person name="Poehlein A."/>
            <person name="Brzuszkiewicz E."/>
            <person name="Nesemann K."/>
            <person name="Braus-Stromeyer S."/>
            <person name="Braus G."/>
            <person name="Daniel R."/>
            <person name="Liesegang H."/>
        </authorList>
    </citation>
    <scope>NUCLEOTIDE SEQUENCE [LARGE SCALE GENOMIC DNA]</scope>
    <source>
        <strain evidence="1 2">GOE8</strain>
    </source>
</reference>